<reference evidence="2 3" key="1">
    <citation type="journal article" date="2014" name="Genome Biol. Evol.">
        <title>The secreted proteins of Achlya hypogyna and Thraustotheca clavata identify the ancestral oomycete secretome and reveal gene acquisitions by horizontal gene transfer.</title>
        <authorList>
            <person name="Misner I."/>
            <person name="Blouin N."/>
            <person name="Leonard G."/>
            <person name="Richards T.A."/>
            <person name="Lane C.E."/>
        </authorList>
    </citation>
    <scope>NUCLEOTIDE SEQUENCE [LARGE SCALE GENOMIC DNA]</scope>
    <source>
        <strain evidence="2 3">ATCC 48635</strain>
    </source>
</reference>
<evidence type="ECO:0000313" key="3">
    <source>
        <dbReference type="Proteomes" id="UP000243579"/>
    </source>
</evidence>
<evidence type="ECO:0000256" key="1">
    <source>
        <dbReference type="SAM" id="MobiDB-lite"/>
    </source>
</evidence>
<gene>
    <name evidence="2" type="ORF">ACHHYP_20388</name>
</gene>
<protein>
    <submittedName>
        <fullName evidence="2">Uncharacterized protein</fullName>
    </submittedName>
</protein>
<sequence length="354" mass="38579">MSVLVRVTPYSGPLLTDGAGLSAWAPAFLEAALALHLRDYYLVEHVDDARLLSYISPVKMHQLRVAAEEAEPSAPHDAPDYAVAVQARRERVLARVTKAAQDECVVIQARVAQVAKQFLLSALALPLRSSIRSIASPYDAWTTLHTMLKSSPTDTGVFDLLPSLVVVAYETPEPAAAFFARLEGALEAYVETVLPAAMDKSESRYRTAAADRLKGTFLHLACPAALRARFEIWRAKVSQWDYAYLKRCVEEAVETASDAGSELASHPIPDPHSQNPSERVAADADEQIACGLCVETASAVTQRAEKTPRVRTAPVDVSVSPRQKKHKITDVSKAPEVSKATDEFKPVISNPIQE</sequence>
<dbReference type="EMBL" id="JNBR01000088">
    <property type="protein sequence ID" value="OQR98246.1"/>
    <property type="molecule type" value="Genomic_DNA"/>
</dbReference>
<name>A0A1V9ZJU4_ACHHY</name>
<keyword evidence="3" id="KW-1185">Reference proteome</keyword>
<accession>A0A1V9ZJU4</accession>
<proteinExistence type="predicted"/>
<organism evidence="2 3">
    <name type="scientific">Achlya hypogyna</name>
    <name type="common">Oomycete</name>
    <name type="synonym">Protoachlya hypogyna</name>
    <dbReference type="NCBI Taxonomy" id="1202772"/>
    <lineage>
        <taxon>Eukaryota</taxon>
        <taxon>Sar</taxon>
        <taxon>Stramenopiles</taxon>
        <taxon>Oomycota</taxon>
        <taxon>Saprolegniomycetes</taxon>
        <taxon>Saprolegniales</taxon>
        <taxon>Achlyaceae</taxon>
        <taxon>Achlya</taxon>
    </lineage>
</organism>
<dbReference type="AlphaFoldDB" id="A0A1V9ZJU4"/>
<evidence type="ECO:0000313" key="2">
    <source>
        <dbReference type="EMBL" id="OQR98246.1"/>
    </source>
</evidence>
<feature type="region of interest" description="Disordered" evidence="1">
    <location>
        <begin position="303"/>
        <end position="354"/>
    </location>
</feature>
<comment type="caution">
    <text evidence="2">The sequence shown here is derived from an EMBL/GenBank/DDBJ whole genome shotgun (WGS) entry which is preliminary data.</text>
</comment>
<feature type="region of interest" description="Disordered" evidence="1">
    <location>
        <begin position="260"/>
        <end position="281"/>
    </location>
</feature>
<dbReference type="Proteomes" id="UP000243579">
    <property type="component" value="Unassembled WGS sequence"/>
</dbReference>